<sequence length="86" mass="10243">MQSRVHNMQQKTAEWSTEERYEERRQSFKISERENEREKGNGTERNQAASSVVHLPAGDQYQFSELHRFRFHPAAKALLYSALYRI</sequence>
<dbReference type="Proteomes" id="UP000826195">
    <property type="component" value="Unassembled WGS sequence"/>
</dbReference>
<dbReference type="AlphaFoldDB" id="A0AAV7HYQ2"/>
<protein>
    <submittedName>
        <fullName evidence="2">Uncharacterized protein</fullName>
    </submittedName>
</protein>
<name>A0AAV7HYQ2_COTGL</name>
<feature type="region of interest" description="Disordered" evidence="1">
    <location>
        <begin position="1"/>
        <end position="53"/>
    </location>
</feature>
<dbReference type="EMBL" id="JAHXZJ010002982">
    <property type="protein sequence ID" value="KAH0535712.1"/>
    <property type="molecule type" value="Genomic_DNA"/>
</dbReference>
<feature type="compositionally biased region" description="Polar residues" evidence="1">
    <location>
        <begin position="1"/>
        <end position="15"/>
    </location>
</feature>
<proteinExistence type="predicted"/>
<feature type="non-terminal residue" evidence="2">
    <location>
        <position position="86"/>
    </location>
</feature>
<organism evidence="2 3">
    <name type="scientific">Cotesia glomerata</name>
    <name type="common">Lepidopteran parasitic wasp</name>
    <name type="synonym">Apanteles glomeratus</name>
    <dbReference type="NCBI Taxonomy" id="32391"/>
    <lineage>
        <taxon>Eukaryota</taxon>
        <taxon>Metazoa</taxon>
        <taxon>Ecdysozoa</taxon>
        <taxon>Arthropoda</taxon>
        <taxon>Hexapoda</taxon>
        <taxon>Insecta</taxon>
        <taxon>Pterygota</taxon>
        <taxon>Neoptera</taxon>
        <taxon>Endopterygota</taxon>
        <taxon>Hymenoptera</taxon>
        <taxon>Apocrita</taxon>
        <taxon>Ichneumonoidea</taxon>
        <taxon>Braconidae</taxon>
        <taxon>Microgastrinae</taxon>
        <taxon>Cotesia</taxon>
    </lineage>
</organism>
<feature type="compositionally biased region" description="Basic and acidic residues" evidence="1">
    <location>
        <begin position="17"/>
        <end position="42"/>
    </location>
</feature>
<gene>
    <name evidence="2" type="ORF">KQX54_018426</name>
</gene>
<evidence type="ECO:0000256" key="1">
    <source>
        <dbReference type="SAM" id="MobiDB-lite"/>
    </source>
</evidence>
<reference evidence="2 3" key="1">
    <citation type="journal article" date="2021" name="J. Hered.">
        <title>A chromosome-level genome assembly of the parasitoid wasp, Cotesia glomerata (Hymenoptera: Braconidae).</title>
        <authorList>
            <person name="Pinto B.J."/>
            <person name="Weis J.J."/>
            <person name="Gamble T."/>
            <person name="Ode P.J."/>
            <person name="Paul R."/>
            <person name="Zaspel J.M."/>
        </authorList>
    </citation>
    <scope>NUCLEOTIDE SEQUENCE [LARGE SCALE GENOMIC DNA]</scope>
    <source>
        <strain evidence="2">CgM1</strain>
    </source>
</reference>
<evidence type="ECO:0000313" key="2">
    <source>
        <dbReference type="EMBL" id="KAH0535712.1"/>
    </source>
</evidence>
<evidence type="ECO:0000313" key="3">
    <source>
        <dbReference type="Proteomes" id="UP000826195"/>
    </source>
</evidence>
<keyword evidence="3" id="KW-1185">Reference proteome</keyword>
<accession>A0AAV7HYQ2</accession>
<comment type="caution">
    <text evidence="2">The sequence shown here is derived from an EMBL/GenBank/DDBJ whole genome shotgun (WGS) entry which is preliminary data.</text>
</comment>